<gene>
    <name evidence="3" type="ORF">DEU29_10634</name>
</gene>
<feature type="chain" id="PRO_5020823261" description="Lipoprotein" evidence="2">
    <location>
        <begin position="22"/>
        <end position="180"/>
    </location>
</feature>
<evidence type="ECO:0000313" key="3">
    <source>
        <dbReference type="EMBL" id="TDP37572.1"/>
    </source>
</evidence>
<protein>
    <recommendedName>
        <fullName evidence="5">Lipoprotein</fullName>
    </recommendedName>
</protein>
<evidence type="ECO:0000256" key="1">
    <source>
        <dbReference type="SAM" id="MobiDB-lite"/>
    </source>
</evidence>
<organism evidence="3 4">
    <name type="scientific">Idiomarina aquatica</name>
    <dbReference type="NCBI Taxonomy" id="1327752"/>
    <lineage>
        <taxon>Bacteria</taxon>
        <taxon>Pseudomonadati</taxon>
        <taxon>Pseudomonadota</taxon>
        <taxon>Gammaproteobacteria</taxon>
        <taxon>Alteromonadales</taxon>
        <taxon>Idiomarinaceae</taxon>
        <taxon>Idiomarina</taxon>
    </lineage>
</organism>
<proteinExistence type="predicted"/>
<evidence type="ECO:0008006" key="5">
    <source>
        <dbReference type="Google" id="ProtNLM"/>
    </source>
</evidence>
<keyword evidence="2" id="KW-0732">Signal</keyword>
<keyword evidence="4" id="KW-1185">Reference proteome</keyword>
<name>A0A4V3CPD9_9GAMM</name>
<reference evidence="3 4" key="1">
    <citation type="submission" date="2019-03" db="EMBL/GenBank/DDBJ databases">
        <title>Freshwater and sediment microbial communities from various areas in North America, analyzing microbe dynamics in response to fracking.</title>
        <authorList>
            <person name="Lamendella R."/>
        </authorList>
    </citation>
    <scope>NUCLEOTIDE SEQUENCE [LARGE SCALE GENOMIC DNA]</scope>
    <source>
        <strain evidence="3 4">18_TX</strain>
    </source>
</reference>
<sequence length="180" mass="20495">MQKRAALACIASSIVMTASVAAQQTPLQRCATIEDSLERLVCYDQLAQKQADKTSVSGKERQAKGNNHGQQVAEQARKKGQQKRSENGKSSEQRFGLEHKNAKDMDEIEKLIVNVASRRQDPYGNWIITLDNGQVWKQTESVGYFSWKEEDTYYIERGALNSFFFGREGANRRFRVTRVE</sequence>
<dbReference type="RefSeq" id="WP_133539424.1">
    <property type="nucleotide sequence ID" value="NZ_SNXI01000006.1"/>
</dbReference>
<dbReference type="EMBL" id="SNXI01000006">
    <property type="protein sequence ID" value="TDP37572.1"/>
    <property type="molecule type" value="Genomic_DNA"/>
</dbReference>
<accession>A0A4V3CPD9</accession>
<evidence type="ECO:0000256" key="2">
    <source>
        <dbReference type="SAM" id="SignalP"/>
    </source>
</evidence>
<feature type="region of interest" description="Disordered" evidence="1">
    <location>
        <begin position="53"/>
        <end position="100"/>
    </location>
</feature>
<feature type="compositionally biased region" description="Polar residues" evidence="1">
    <location>
        <begin position="64"/>
        <end position="73"/>
    </location>
</feature>
<dbReference type="InterPro" id="IPR016987">
    <property type="entry name" value="UCP023238"/>
</dbReference>
<dbReference type="OrthoDB" id="4750212at2"/>
<feature type="compositionally biased region" description="Basic and acidic residues" evidence="1">
    <location>
        <begin position="83"/>
        <end position="100"/>
    </location>
</feature>
<feature type="signal peptide" evidence="2">
    <location>
        <begin position="1"/>
        <end position="21"/>
    </location>
</feature>
<evidence type="ECO:0000313" key="4">
    <source>
        <dbReference type="Proteomes" id="UP000295531"/>
    </source>
</evidence>
<dbReference type="Proteomes" id="UP000295531">
    <property type="component" value="Unassembled WGS sequence"/>
</dbReference>
<comment type="caution">
    <text evidence="3">The sequence shown here is derived from an EMBL/GenBank/DDBJ whole genome shotgun (WGS) entry which is preliminary data.</text>
</comment>
<dbReference type="AlphaFoldDB" id="A0A4V3CPD9"/>
<dbReference type="PIRSF" id="PIRSF032038">
    <property type="entry name" value="UCP023238"/>
    <property type="match status" value="1"/>
</dbReference>